<dbReference type="PROSITE" id="PS51843">
    <property type="entry name" value="NR_LBD"/>
    <property type="match status" value="1"/>
</dbReference>
<dbReference type="InterPro" id="IPR035500">
    <property type="entry name" value="NHR-like_dom_sf"/>
</dbReference>
<evidence type="ECO:0000313" key="11">
    <source>
        <dbReference type="WBParaSite" id="Hba_17060"/>
    </source>
</evidence>
<protein>
    <submittedName>
        <fullName evidence="11">NR LBD domain-containing protein</fullName>
    </submittedName>
</protein>
<evidence type="ECO:0000256" key="7">
    <source>
        <dbReference type="ARBA" id="ARBA00023163"/>
    </source>
</evidence>
<accession>A0A1I7XHU2</accession>
<keyword evidence="8" id="KW-0675">Receptor</keyword>
<feature type="domain" description="NR LBD" evidence="9">
    <location>
        <begin position="1"/>
        <end position="197"/>
    </location>
</feature>
<dbReference type="AlphaFoldDB" id="A0A1I7XHU2"/>
<keyword evidence="6" id="KW-0238">DNA-binding</keyword>
<organism evidence="10 11">
    <name type="scientific">Heterorhabditis bacteriophora</name>
    <name type="common">Entomopathogenic nematode worm</name>
    <dbReference type="NCBI Taxonomy" id="37862"/>
    <lineage>
        <taxon>Eukaryota</taxon>
        <taxon>Metazoa</taxon>
        <taxon>Ecdysozoa</taxon>
        <taxon>Nematoda</taxon>
        <taxon>Chromadorea</taxon>
        <taxon>Rhabditida</taxon>
        <taxon>Rhabditina</taxon>
        <taxon>Rhabditomorpha</taxon>
        <taxon>Strongyloidea</taxon>
        <taxon>Heterorhabditidae</taxon>
        <taxon>Heterorhabditis</taxon>
    </lineage>
</organism>
<evidence type="ECO:0000256" key="6">
    <source>
        <dbReference type="ARBA" id="ARBA00023125"/>
    </source>
</evidence>
<sequence length="197" mass="22348">MPPMVTSLRQRNKSTPYMPSYMEEGQSCAVCGDAATGLHYRERRHLETTLAIIKGTLVDDSLAKELKAEVGVWELLPLSSQMQMLHSTILEVQLLRFISFFDDAEDCFRPTRGISIKRNDLIETLGVDVVDSEEKDEIRMLLSSLFSLARSFAALQLDHRQLAVLSALFIFNPDNLDPNTLHDGSMRRSLYENEKVI</sequence>
<dbReference type="GO" id="GO:0008270">
    <property type="term" value="F:zinc ion binding"/>
    <property type="evidence" value="ECO:0007669"/>
    <property type="project" value="UniProtKB-KW"/>
</dbReference>
<dbReference type="WBParaSite" id="Hba_17060">
    <property type="protein sequence ID" value="Hba_17060"/>
    <property type="gene ID" value="Hba_17060"/>
</dbReference>
<dbReference type="Proteomes" id="UP000095283">
    <property type="component" value="Unplaced"/>
</dbReference>
<evidence type="ECO:0000259" key="9">
    <source>
        <dbReference type="PROSITE" id="PS51843"/>
    </source>
</evidence>
<evidence type="ECO:0000256" key="3">
    <source>
        <dbReference type="ARBA" id="ARBA00022771"/>
    </source>
</evidence>
<keyword evidence="7" id="KW-0804">Transcription</keyword>
<comment type="similarity">
    <text evidence="1">Belongs to the nuclear hormone receptor family.</text>
</comment>
<dbReference type="Gene3D" id="1.10.565.10">
    <property type="entry name" value="Retinoid X Receptor"/>
    <property type="match status" value="1"/>
</dbReference>
<evidence type="ECO:0000256" key="2">
    <source>
        <dbReference type="ARBA" id="ARBA00022723"/>
    </source>
</evidence>
<evidence type="ECO:0000256" key="4">
    <source>
        <dbReference type="ARBA" id="ARBA00022833"/>
    </source>
</evidence>
<dbReference type="GO" id="GO:0003677">
    <property type="term" value="F:DNA binding"/>
    <property type="evidence" value="ECO:0007669"/>
    <property type="project" value="UniProtKB-KW"/>
</dbReference>
<keyword evidence="2" id="KW-0479">Metal-binding</keyword>
<keyword evidence="10" id="KW-1185">Reference proteome</keyword>
<evidence type="ECO:0000256" key="1">
    <source>
        <dbReference type="ARBA" id="ARBA00005993"/>
    </source>
</evidence>
<dbReference type="PANTHER" id="PTHR24082">
    <property type="entry name" value="NUCLEAR HORMONE RECEPTOR"/>
    <property type="match status" value="1"/>
</dbReference>
<evidence type="ECO:0000256" key="8">
    <source>
        <dbReference type="ARBA" id="ARBA00023170"/>
    </source>
</evidence>
<evidence type="ECO:0000313" key="10">
    <source>
        <dbReference type="Proteomes" id="UP000095283"/>
    </source>
</evidence>
<dbReference type="InterPro" id="IPR000536">
    <property type="entry name" value="Nucl_hrmn_rcpt_lig-bd"/>
</dbReference>
<evidence type="ECO:0000256" key="5">
    <source>
        <dbReference type="ARBA" id="ARBA00023015"/>
    </source>
</evidence>
<reference evidence="11" key="1">
    <citation type="submission" date="2016-11" db="UniProtKB">
        <authorList>
            <consortium name="WormBaseParasite"/>
        </authorList>
    </citation>
    <scope>IDENTIFICATION</scope>
</reference>
<dbReference type="SUPFAM" id="SSF48508">
    <property type="entry name" value="Nuclear receptor ligand-binding domain"/>
    <property type="match status" value="1"/>
</dbReference>
<keyword evidence="3" id="KW-0863">Zinc-finger</keyword>
<dbReference type="InterPro" id="IPR050234">
    <property type="entry name" value="Nuclear_hormone_rcpt_NR1"/>
</dbReference>
<keyword evidence="4" id="KW-0862">Zinc</keyword>
<keyword evidence="5" id="KW-0805">Transcription regulation</keyword>
<name>A0A1I7XHU2_HETBA</name>
<proteinExistence type="inferred from homology"/>